<sequence>MLHPQSIKYLKKGRVYEKNDRYHKALCNYNKALTLTPNSTIILNDLGVVYKKMEKYNCSMEMYERALSLCPNDETTLVNLGVLYSNLGDFQMAKKYYQKVKKFNPNHHSLSSHFGTLLVAKGTISRQSGIAHLRRASTLEPSNVNTHLNLIYSLSKKGDLLSAMRACESAIDQCENHPRLICWLSRHHQDCGRNKEGIKYLNLAKNILHHDYCLDNTLLNCKKTDKNKNQNNNDNNNDNNNNVNNDNNDYNNNSDNNNDNNNSDMEKENDPNPDGEIVNEIPLSTILTNNSSKKILSLDIVIDMVKTLIQLKQKKELKYWGKILSSYKNCGRTNITYIANLLVKCSLNQEAIEWWRKSIILGVSGNSGINNLAVLLLKTNQVEESIETAKIATSIQPGNAVTWYNLGCAYKAKSQIEKAKEHFLKSLECHPSYTNSMYQIAMCSTEKSERLKWLKKAIKINPKNNKFHLKLALLLFQLEKYSCSKKQFKYLSKSSQDKKILKICQEYLLRIQKTKNLKQKKQKESQKIFNKIKKKKTKKCHLKKNLKRKFSFRKKRLQKQN</sequence>
<dbReference type="AlphaFoldDB" id="A0AAV7YZW0"/>
<dbReference type="GO" id="GO:0046813">
    <property type="term" value="P:receptor-mediated virion attachment to host cell"/>
    <property type="evidence" value="ECO:0007669"/>
    <property type="project" value="TreeGrafter"/>
</dbReference>
<evidence type="ECO:0000313" key="5">
    <source>
        <dbReference type="EMBL" id="KAJ3433308.1"/>
    </source>
</evidence>
<evidence type="ECO:0000256" key="1">
    <source>
        <dbReference type="ARBA" id="ARBA00022737"/>
    </source>
</evidence>
<evidence type="ECO:0000256" key="3">
    <source>
        <dbReference type="PROSITE-ProRule" id="PRU00339"/>
    </source>
</evidence>
<name>A0AAV7YZW0_9EUKA</name>
<protein>
    <submittedName>
        <fullName evidence="5">Lipopolysaccharide assembly protein b</fullName>
    </submittedName>
</protein>
<dbReference type="Proteomes" id="UP001146793">
    <property type="component" value="Unassembled WGS sequence"/>
</dbReference>
<dbReference type="PANTHER" id="PTHR44858:SF1">
    <property type="entry name" value="UDP-N-ACETYLGLUCOSAMINE--PEPTIDE N-ACETYLGLUCOSAMINYLTRANSFERASE SPINDLY-RELATED"/>
    <property type="match status" value="1"/>
</dbReference>
<dbReference type="Gene3D" id="1.25.40.10">
    <property type="entry name" value="Tetratricopeptide repeat domain"/>
    <property type="match status" value="2"/>
</dbReference>
<evidence type="ECO:0000256" key="2">
    <source>
        <dbReference type="ARBA" id="ARBA00022803"/>
    </source>
</evidence>
<reference evidence="5" key="1">
    <citation type="submission" date="2022-08" db="EMBL/GenBank/DDBJ databases">
        <title>Novel sulphate-reducing endosymbionts in the free-living metamonad Anaeramoeba.</title>
        <authorList>
            <person name="Jerlstrom-Hultqvist J."/>
            <person name="Cepicka I."/>
            <person name="Gallot-Lavallee L."/>
            <person name="Salas-Leiva D."/>
            <person name="Curtis B.A."/>
            <person name="Zahonova K."/>
            <person name="Pipaliya S."/>
            <person name="Dacks J."/>
            <person name="Roger A.J."/>
        </authorList>
    </citation>
    <scope>NUCLEOTIDE SEQUENCE</scope>
    <source>
        <strain evidence="5">Busselton2</strain>
    </source>
</reference>
<feature type="repeat" description="TPR" evidence="3">
    <location>
        <begin position="40"/>
        <end position="73"/>
    </location>
</feature>
<feature type="region of interest" description="Disordered" evidence="4">
    <location>
        <begin position="520"/>
        <end position="541"/>
    </location>
</feature>
<organism evidence="5 6">
    <name type="scientific">Anaeramoeba flamelloides</name>
    <dbReference type="NCBI Taxonomy" id="1746091"/>
    <lineage>
        <taxon>Eukaryota</taxon>
        <taxon>Metamonada</taxon>
        <taxon>Anaeramoebidae</taxon>
        <taxon>Anaeramoeba</taxon>
    </lineage>
</organism>
<dbReference type="PANTHER" id="PTHR44858">
    <property type="entry name" value="TETRATRICOPEPTIDE REPEAT PROTEIN 6"/>
    <property type="match status" value="1"/>
</dbReference>
<dbReference type="InterPro" id="IPR050498">
    <property type="entry name" value="Ycf3"/>
</dbReference>
<dbReference type="Pfam" id="PF00515">
    <property type="entry name" value="TPR_1"/>
    <property type="match status" value="2"/>
</dbReference>
<feature type="repeat" description="TPR" evidence="3">
    <location>
        <begin position="6"/>
        <end position="39"/>
    </location>
</feature>
<feature type="compositionally biased region" description="Basic residues" evidence="4">
    <location>
        <begin position="530"/>
        <end position="541"/>
    </location>
</feature>
<feature type="compositionally biased region" description="Low complexity" evidence="4">
    <location>
        <begin position="229"/>
        <end position="263"/>
    </location>
</feature>
<proteinExistence type="predicted"/>
<dbReference type="PROSITE" id="PS50005">
    <property type="entry name" value="TPR"/>
    <property type="match status" value="4"/>
</dbReference>
<gene>
    <name evidence="5" type="ORF">M0812_22263</name>
</gene>
<dbReference type="SMART" id="SM00028">
    <property type="entry name" value="TPR"/>
    <property type="match status" value="6"/>
</dbReference>
<dbReference type="InterPro" id="IPR011990">
    <property type="entry name" value="TPR-like_helical_dom_sf"/>
</dbReference>
<evidence type="ECO:0000313" key="6">
    <source>
        <dbReference type="Proteomes" id="UP001146793"/>
    </source>
</evidence>
<evidence type="ECO:0000256" key="4">
    <source>
        <dbReference type="SAM" id="MobiDB-lite"/>
    </source>
</evidence>
<dbReference type="InterPro" id="IPR019734">
    <property type="entry name" value="TPR_rpt"/>
</dbReference>
<feature type="region of interest" description="Disordered" evidence="4">
    <location>
        <begin position="225"/>
        <end position="277"/>
    </location>
</feature>
<comment type="caution">
    <text evidence="5">The sequence shown here is derived from an EMBL/GenBank/DDBJ whole genome shotgun (WGS) entry which is preliminary data.</text>
</comment>
<keyword evidence="1" id="KW-0677">Repeat</keyword>
<dbReference type="EMBL" id="JANTQA010000047">
    <property type="protein sequence ID" value="KAJ3433308.1"/>
    <property type="molecule type" value="Genomic_DNA"/>
</dbReference>
<dbReference type="SUPFAM" id="SSF48452">
    <property type="entry name" value="TPR-like"/>
    <property type="match status" value="2"/>
</dbReference>
<accession>A0AAV7YZW0</accession>
<keyword evidence="2 3" id="KW-0802">TPR repeat</keyword>
<feature type="repeat" description="TPR" evidence="3">
    <location>
        <begin position="74"/>
        <end position="107"/>
    </location>
</feature>
<dbReference type="Pfam" id="PF13181">
    <property type="entry name" value="TPR_8"/>
    <property type="match status" value="2"/>
</dbReference>
<feature type="repeat" description="TPR" evidence="3">
    <location>
        <begin position="400"/>
        <end position="433"/>
    </location>
</feature>